<dbReference type="PANTHER" id="PTHR28096">
    <property type="entry name" value="PROTEIN FAF1"/>
    <property type="match status" value="1"/>
</dbReference>
<feature type="region of interest" description="Disordered" evidence="5">
    <location>
        <begin position="1"/>
        <end position="25"/>
    </location>
</feature>
<reference evidence="7 8" key="1">
    <citation type="submission" date="2020-10" db="EMBL/GenBank/DDBJ databases">
        <title>The Coptis chinensis genome and diversification of protoberbering-type alkaloids.</title>
        <authorList>
            <person name="Wang B."/>
            <person name="Shu S."/>
            <person name="Song C."/>
            <person name="Liu Y."/>
        </authorList>
    </citation>
    <scope>NUCLEOTIDE SEQUENCE [LARGE SCALE GENOMIC DNA]</scope>
    <source>
        <strain evidence="7">HL-2020</strain>
        <tissue evidence="7">Leaf</tissue>
    </source>
</reference>
<dbReference type="SUPFAM" id="SSF90229">
    <property type="entry name" value="CCCH zinc finger"/>
    <property type="match status" value="1"/>
</dbReference>
<dbReference type="PROSITE" id="PS50103">
    <property type="entry name" value="ZF_C3H1"/>
    <property type="match status" value="1"/>
</dbReference>
<dbReference type="InterPro" id="IPR053030">
    <property type="entry name" value="Ribosomal_biogenesis_FAF1-like"/>
</dbReference>
<organism evidence="7 8">
    <name type="scientific">Coptis chinensis</name>
    <dbReference type="NCBI Taxonomy" id="261450"/>
    <lineage>
        <taxon>Eukaryota</taxon>
        <taxon>Viridiplantae</taxon>
        <taxon>Streptophyta</taxon>
        <taxon>Embryophyta</taxon>
        <taxon>Tracheophyta</taxon>
        <taxon>Spermatophyta</taxon>
        <taxon>Magnoliopsida</taxon>
        <taxon>Ranunculales</taxon>
        <taxon>Ranunculaceae</taxon>
        <taxon>Coptidoideae</taxon>
        <taxon>Coptis</taxon>
    </lineage>
</organism>
<evidence type="ECO:0000256" key="4">
    <source>
        <dbReference type="PROSITE-ProRule" id="PRU00723"/>
    </source>
</evidence>
<evidence type="ECO:0000313" key="8">
    <source>
        <dbReference type="Proteomes" id="UP000631114"/>
    </source>
</evidence>
<keyword evidence="1 4" id="KW-0479">Metal-binding</keyword>
<name>A0A835HAB1_9MAGN</name>
<feature type="zinc finger region" description="C3H1-type" evidence="4">
    <location>
        <begin position="24"/>
        <end position="52"/>
    </location>
</feature>
<dbReference type="InterPro" id="IPR000571">
    <property type="entry name" value="Znf_CCCH"/>
</dbReference>
<gene>
    <name evidence="7" type="ORF">IFM89_021492</name>
</gene>
<dbReference type="PANTHER" id="PTHR28096:SF1">
    <property type="entry name" value="PROTEIN FAF1"/>
    <property type="match status" value="1"/>
</dbReference>
<keyword evidence="8" id="KW-1185">Reference proteome</keyword>
<dbReference type="GO" id="GO:0005730">
    <property type="term" value="C:nucleolus"/>
    <property type="evidence" value="ECO:0007669"/>
    <property type="project" value="TreeGrafter"/>
</dbReference>
<evidence type="ECO:0000256" key="3">
    <source>
        <dbReference type="ARBA" id="ARBA00022833"/>
    </source>
</evidence>
<dbReference type="EMBL" id="JADFTS010000008">
    <property type="protein sequence ID" value="KAF9593323.1"/>
    <property type="molecule type" value="Genomic_DNA"/>
</dbReference>
<dbReference type="OrthoDB" id="5556956at2759"/>
<feature type="compositionally biased region" description="Basic residues" evidence="5">
    <location>
        <begin position="1"/>
        <end position="14"/>
    </location>
</feature>
<feature type="domain" description="C3H1-type" evidence="6">
    <location>
        <begin position="24"/>
        <end position="52"/>
    </location>
</feature>
<dbReference type="GO" id="GO:0008270">
    <property type="term" value="F:zinc ion binding"/>
    <property type="evidence" value="ECO:0007669"/>
    <property type="project" value="UniProtKB-KW"/>
</dbReference>
<evidence type="ECO:0000259" key="6">
    <source>
        <dbReference type="PROSITE" id="PS50103"/>
    </source>
</evidence>
<comment type="caution">
    <text evidence="7">The sequence shown here is derived from an EMBL/GenBank/DDBJ whole genome shotgun (WGS) entry which is preliminary data.</text>
</comment>
<evidence type="ECO:0000256" key="1">
    <source>
        <dbReference type="ARBA" id="ARBA00022723"/>
    </source>
</evidence>
<sequence length="223" mass="25336">MEIPQQKKRFHSRPNRNQIDNEDSVQAPICKRFNSDEGCRFGSNCIFQHDLAEVKGKKKTMGEEVIQVNELDIRKLLKDIELLGSSRMTWKEKKALENKKVVSLGGKPPKQHRIPLSVARVTMKKQKGKEQKLLQEEMLLGRSGGRVASSSNKVVDKRKTEDKVLRASEGYFSKGVLDVKHLLQHDKIRDNESNTRKMGAGKKKKGGKKKGQTKGKKGGRKRH</sequence>
<protein>
    <recommendedName>
        <fullName evidence="6">C3H1-type domain-containing protein</fullName>
    </recommendedName>
</protein>
<keyword evidence="2 4" id="KW-0863">Zinc-finger</keyword>
<keyword evidence="3 4" id="KW-0862">Zinc</keyword>
<feature type="compositionally biased region" description="Basic and acidic residues" evidence="5">
    <location>
        <begin position="183"/>
        <end position="195"/>
    </location>
</feature>
<dbReference type="Pfam" id="PF15375">
    <property type="entry name" value="FSAF1"/>
    <property type="match status" value="1"/>
</dbReference>
<dbReference type="GO" id="GO:0000462">
    <property type="term" value="P:maturation of SSU-rRNA from tricistronic rRNA transcript (SSU-rRNA, 5.8S rRNA, LSU-rRNA)"/>
    <property type="evidence" value="ECO:0007669"/>
    <property type="project" value="TreeGrafter"/>
</dbReference>
<dbReference type="InterPro" id="IPR036855">
    <property type="entry name" value="Znf_CCCH_sf"/>
</dbReference>
<dbReference type="Proteomes" id="UP000631114">
    <property type="component" value="Unassembled WGS sequence"/>
</dbReference>
<feature type="compositionally biased region" description="Basic residues" evidence="5">
    <location>
        <begin position="199"/>
        <end position="223"/>
    </location>
</feature>
<evidence type="ECO:0000256" key="5">
    <source>
        <dbReference type="SAM" id="MobiDB-lite"/>
    </source>
</evidence>
<feature type="region of interest" description="Disordered" evidence="5">
    <location>
        <begin position="183"/>
        <end position="223"/>
    </location>
</feature>
<proteinExistence type="predicted"/>
<dbReference type="InterPro" id="IPR027973">
    <property type="entry name" value="FSAF1-like"/>
</dbReference>
<dbReference type="AlphaFoldDB" id="A0A835HAB1"/>
<accession>A0A835HAB1</accession>
<evidence type="ECO:0000256" key="2">
    <source>
        <dbReference type="ARBA" id="ARBA00022771"/>
    </source>
</evidence>
<evidence type="ECO:0000313" key="7">
    <source>
        <dbReference type="EMBL" id="KAF9593323.1"/>
    </source>
</evidence>